<keyword evidence="3" id="KW-0813">Transport</keyword>
<reference evidence="9 10" key="1">
    <citation type="journal article" date="2018" name="Plant J.">
        <title>Genome sequences of Chlorella sorokiniana UTEX 1602 and Micractinium conductrix SAG 241.80: implications to maltose excretion by a green alga.</title>
        <authorList>
            <person name="Arriola M.B."/>
            <person name="Velmurugan N."/>
            <person name="Zhang Y."/>
            <person name="Plunkett M.H."/>
            <person name="Hondzo H."/>
            <person name="Barney B.M."/>
        </authorList>
    </citation>
    <scope>NUCLEOTIDE SEQUENCE [LARGE SCALE GENOMIC DNA]</scope>
    <source>
        <strain evidence="9 10">SAG 241.80</strain>
    </source>
</reference>
<feature type="transmembrane region" description="Helical" evidence="8">
    <location>
        <begin position="358"/>
        <end position="377"/>
    </location>
</feature>
<dbReference type="EMBL" id="LHPF02000002">
    <property type="protein sequence ID" value="PSC75325.1"/>
    <property type="molecule type" value="Genomic_DNA"/>
</dbReference>
<comment type="similarity">
    <text evidence="2">Belongs to the SLC29A/ENT transporter (TC 2.A.57) family.</text>
</comment>
<evidence type="ECO:0000256" key="5">
    <source>
        <dbReference type="ARBA" id="ARBA00022989"/>
    </source>
</evidence>
<evidence type="ECO:0000256" key="4">
    <source>
        <dbReference type="ARBA" id="ARBA00022692"/>
    </source>
</evidence>
<feature type="region of interest" description="Disordered" evidence="7">
    <location>
        <begin position="157"/>
        <end position="262"/>
    </location>
</feature>
<dbReference type="AlphaFoldDB" id="A0A2P6VMQ3"/>
<dbReference type="GO" id="GO:0005886">
    <property type="term" value="C:plasma membrane"/>
    <property type="evidence" value="ECO:0007669"/>
    <property type="project" value="TreeGrafter"/>
</dbReference>
<evidence type="ECO:0000256" key="2">
    <source>
        <dbReference type="ARBA" id="ARBA00007965"/>
    </source>
</evidence>
<feature type="transmembrane region" description="Helical" evidence="8">
    <location>
        <begin position="12"/>
        <end position="31"/>
    </location>
</feature>
<keyword evidence="6 8" id="KW-0472">Membrane</keyword>
<feature type="transmembrane region" description="Helical" evidence="8">
    <location>
        <begin position="326"/>
        <end position="346"/>
    </location>
</feature>
<dbReference type="PANTHER" id="PTHR10332">
    <property type="entry name" value="EQUILIBRATIVE NUCLEOSIDE TRANSPORTER"/>
    <property type="match status" value="1"/>
</dbReference>
<feature type="transmembrane region" description="Helical" evidence="8">
    <location>
        <begin position="423"/>
        <end position="443"/>
    </location>
</feature>
<organism evidence="9 10">
    <name type="scientific">Micractinium conductrix</name>
    <dbReference type="NCBI Taxonomy" id="554055"/>
    <lineage>
        <taxon>Eukaryota</taxon>
        <taxon>Viridiplantae</taxon>
        <taxon>Chlorophyta</taxon>
        <taxon>core chlorophytes</taxon>
        <taxon>Trebouxiophyceae</taxon>
        <taxon>Chlorellales</taxon>
        <taxon>Chlorellaceae</taxon>
        <taxon>Chlorella clade</taxon>
        <taxon>Micractinium</taxon>
    </lineage>
</organism>
<dbReference type="PANTHER" id="PTHR10332:SF10">
    <property type="entry name" value="EQUILIBRATIVE NUCLEOSIDE TRANSPORTER 4"/>
    <property type="match status" value="1"/>
</dbReference>
<keyword evidence="4 8" id="KW-0812">Transmembrane</keyword>
<gene>
    <name evidence="9" type="ORF">C2E20_1414</name>
</gene>
<evidence type="ECO:0000256" key="7">
    <source>
        <dbReference type="SAM" id="MobiDB-lite"/>
    </source>
</evidence>
<comment type="subcellular location">
    <subcellularLocation>
        <location evidence="1">Membrane</location>
        <topology evidence="1">Multi-pass membrane protein</topology>
    </subcellularLocation>
</comment>
<protein>
    <submittedName>
        <fullName evidence="9">Equilibrative nucleoside transporter 4</fullName>
    </submittedName>
</protein>
<evidence type="ECO:0000256" key="3">
    <source>
        <dbReference type="ARBA" id="ARBA00022448"/>
    </source>
</evidence>
<evidence type="ECO:0000313" key="10">
    <source>
        <dbReference type="Proteomes" id="UP000239649"/>
    </source>
</evidence>
<feature type="transmembrane region" description="Helical" evidence="8">
    <location>
        <begin position="111"/>
        <end position="132"/>
    </location>
</feature>
<dbReference type="Pfam" id="PF01733">
    <property type="entry name" value="Nucleoside_tran"/>
    <property type="match status" value="2"/>
</dbReference>
<feature type="compositionally biased region" description="Low complexity" evidence="7">
    <location>
        <begin position="177"/>
        <end position="199"/>
    </location>
</feature>
<proteinExistence type="inferred from homology"/>
<dbReference type="PIRSF" id="PIRSF016379">
    <property type="entry name" value="ENT"/>
    <property type="match status" value="1"/>
</dbReference>
<dbReference type="OrthoDB" id="1856718at2759"/>
<keyword evidence="5 8" id="KW-1133">Transmembrane helix</keyword>
<feature type="transmembrane region" description="Helical" evidence="8">
    <location>
        <begin position="43"/>
        <end position="64"/>
    </location>
</feature>
<evidence type="ECO:0000256" key="6">
    <source>
        <dbReference type="ARBA" id="ARBA00023136"/>
    </source>
</evidence>
<dbReference type="Proteomes" id="UP000239649">
    <property type="component" value="Unassembled WGS sequence"/>
</dbReference>
<feature type="compositionally biased region" description="Gly residues" evidence="7">
    <location>
        <begin position="223"/>
        <end position="237"/>
    </location>
</feature>
<dbReference type="GO" id="GO:0005337">
    <property type="term" value="F:nucleoside transmembrane transporter activity"/>
    <property type="evidence" value="ECO:0007669"/>
    <property type="project" value="InterPro"/>
</dbReference>
<feature type="transmembrane region" description="Helical" evidence="8">
    <location>
        <begin position="291"/>
        <end position="314"/>
    </location>
</feature>
<sequence length="444" mass="45339">MVRCHAVVRPRLRIMSGLLGYTLAISAVPLLDLLPASNATLAAIMLLVAACGVCDALVQGGLFGETAQLPPRFTQALLTGTAVSGVAISLLRVVTKAMLPGTEAGLRASANIYFSITALLCGGATLLYAQVLPRLPSVQRYRRQALEAALRGDEAAKAMSAAEDGDHSGSAGGSDGGSASAPESPRKQQQAGARMQARAPSRSSLDVELSYEDHPSNGWAGKQRGGGAPLRQLGGGEESAAQAVLPGGQHAASNRWQGAATAGTADGGAAATATTAGTCGGQQTAYSVFKLIWRLAVANAFIFVITLSIFPGVLAEDVHSVKLGSWYPVAMLAAFNVADCAGKIAPGLPVLRLRSPRAILCTVAARVLFIPAFYLAATLGGGPAVIGPLTVLLGLSNGYLTSCSMIEAPLRVPPAAADLAGNTMVLFLILGLCLGAAASFLWLL</sequence>
<evidence type="ECO:0000256" key="1">
    <source>
        <dbReference type="ARBA" id="ARBA00004141"/>
    </source>
</evidence>
<comment type="caution">
    <text evidence="9">The sequence shown here is derived from an EMBL/GenBank/DDBJ whole genome shotgun (WGS) entry which is preliminary data.</text>
</comment>
<evidence type="ECO:0000256" key="8">
    <source>
        <dbReference type="SAM" id="Phobius"/>
    </source>
</evidence>
<keyword evidence="10" id="KW-1185">Reference proteome</keyword>
<dbReference type="InterPro" id="IPR002259">
    <property type="entry name" value="Eqnu_transpt"/>
</dbReference>
<feature type="transmembrane region" description="Helical" evidence="8">
    <location>
        <begin position="76"/>
        <end position="99"/>
    </location>
</feature>
<name>A0A2P6VMQ3_9CHLO</name>
<accession>A0A2P6VMQ3</accession>
<evidence type="ECO:0000313" key="9">
    <source>
        <dbReference type="EMBL" id="PSC75325.1"/>
    </source>
</evidence>